<name>A0A0U3MRR0_9BURK</name>
<dbReference type="RefSeq" id="WP_058935176.1">
    <property type="nucleotide sequence ID" value="NZ_CP013729.1"/>
</dbReference>
<dbReference type="Proteomes" id="UP000060699">
    <property type="component" value="Chromosome"/>
</dbReference>
<evidence type="ECO:0000313" key="2">
    <source>
        <dbReference type="Proteomes" id="UP000060699"/>
    </source>
</evidence>
<organism evidence="1 2">
    <name type="scientific">Roseateles depolymerans</name>
    <dbReference type="NCBI Taxonomy" id="76731"/>
    <lineage>
        <taxon>Bacteria</taxon>
        <taxon>Pseudomonadati</taxon>
        <taxon>Pseudomonadota</taxon>
        <taxon>Betaproteobacteria</taxon>
        <taxon>Burkholderiales</taxon>
        <taxon>Sphaerotilaceae</taxon>
        <taxon>Roseateles</taxon>
    </lineage>
</organism>
<dbReference type="STRING" id="76731.RD2015_2519"/>
<dbReference type="Pfam" id="PF09937">
    <property type="entry name" value="DUF2169"/>
    <property type="match status" value="1"/>
</dbReference>
<accession>A0A0U3MRR0</accession>
<protein>
    <submittedName>
        <fullName evidence="1">Putative exported protein</fullName>
    </submittedName>
</protein>
<proteinExistence type="predicted"/>
<reference evidence="1 2" key="1">
    <citation type="submission" date="2015-12" db="EMBL/GenBank/DDBJ databases">
        <title>Complete genome of Roseateles depolymerans KCTC 42856.</title>
        <authorList>
            <person name="Kim K.M."/>
        </authorList>
    </citation>
    <scope>NUCLEOTIDE SEQUENCE [LARGE SCALE GENOMIC DNA]</scope>
    <source>
        <strain evidence="1 2">KCTC 42856</strain>
    </source>
</reference>
<dbReference type="EMBL" id="CP013729">
    <property type="protein sequence ID" value="ALV06986.1"/>
    <property type="molecule type" value="Genomic_DNA"/>
</dbReference>
<dbReference type="AlphaFoldDB" id="A0A0U3MRR0"/>
<dbReference type="InterPro" id="IPR018683">
    <property type="entry name" value="DUF2169"/>
</dbReference>
<evidence type="ECO:0000313" key="1">
    <source>
        <dbReference type="EMBL" id="ALV06986.1"/>
    </source>
</evidence>
<dbReference type="OrthoDB" id="237820at2"/>
<sequence>MWQVDNRTRYVADGAWHRDSEGAEVWVVAVKATYEVLPSGALRIARVQEPLRSGPEPFPGLVSPRWESDFGPRKAATDIVLTGHAYAPTGADGQPHPVDQLVAGFSVGPVHRRLRVWGDRHWSSNATNASPSRPTPFLRMPLVFERAFGGPGEVGGRLAANPVGLGWPGAAGSERSGLPNLEMDDHPIRGPRDQPEPAGVGVVASHWPWRSRYAGTHDDRWMQERYPLPPLDQDPRFFQIAPPAQQVPGYLRGGEPVSLFNLTPPGCAQEGRIDFRLPRLSLAFTTQFNQGPKERSRSVIHTVILDTDAPRLIVVHHMALPCHARVNDLRKTVVEEMARPLDRDASLANDEGAA</sequence>
<gene>
    <name evidence="1" type="ORF">RD2015_2519</name>
</gene>
<keyword evidence="2" id="KW-1185">Reference proteome</keyword>
<dbReference type="KEGG" id="rdp:RD2015_2519"/>